<evidence type="ECO:0008006" key="3">
    <source>
        <dbReference type="Google" id="ProtNLM"/>
    </source>
</evidence>
<organism evidence="1 2">
    <name type="scientific">Aspergillus cavernicola</name>
    <dbReference type="NCBI Taxonomy" id="176166"/>
    <lineage>
        <taxon>Eukaryota</taxon>
        <taxon>Fungi</taxon>
        <taxon>Dikarya</taxon>
        <taxon>Ascomycota</taxon>
        <taxon>Pezizomycotina</taxon>
        <taxon>Eurotiomycetes</taxon>
        <taxon>Eurotiomycetidae</taxon>
        <taxon>Eurotiales</taxon>
        <taxon>Aspergillaceae</taxon>
        <taxon>Aspergillus</taxon>
        <taxon>Aspergillus subgen. Nidulantes</taxon>
    </lineage>
</organism>
<sequence>MDMDMDEIRPLLTKLNQNTILDILTQAAETHPDVRATISAAITKKCTEESQRVINFEWYSKSVWKEINVNYAGLGGGKQCDRAGEVERETIAIIERIAAQCGPFAHPQTRYNGLSVLRKIGKTICLSSGDVLGHEVQQRFQWDPSLEVGMQGIISAMEPEERKAIREDESSEGALWPKLVELETLAKDHCVFPELAQALDLLGGD</sequence>
<proteinExistence type="predicted"/>
<name>A0ABR4HJF1_9EURO</name>
<comment type="caution">
    <text evidence="1">The sequence shown here is derived from an EMBL/GenBank/DDBJ whole genome shotgun (WGS) entry which is preliminary data.</text>
</comment>
<keyword evidence="2" id="KW-1185">Reference proteome</keyword>
<protein>
    <recommendedName>
        <fullName evidence="3">Armadillo-type protein</fullName>
    </recommendedName>
</protein>
<evidence type="ECO:0000313" key="2">
    <source>
        <dbReference type="Proteomes" id="UP001610335"/>
    </source>
</evidence>
<reference evidence="1 2" key="1">
    <citation type="submission" date="2024-07" db="EMBL/GenBank/DDBJ databases">
        <title>Section-level genome sequencing and comparative genomics of Aspergillus sections Usti and Cavernicolus.</title>
        <authorList>
            <consortium name="Lawrence Berkeley National Laboratory"/>
            <person name="Nybo J.L."/>
            <person name="Vesth T.C."/>
            <person name="Theobald S."/>
            <person name="Frisvad J.C."/>
            <person name="Larsen T.O."/>
            <person name="Kjaerboelling I."/>
            <person name="Rothschild-Mancinelli K."/>
            <person name="Lyhne E.K."/>
            <person name="Kogle M.E."/>
            <person name="Barry K."/>
            <person name="Clum A."/>
            <person name="Na H."/>
            <person name="Ledsgaard L."/>
            <person name="Lin J."/>
            <person name="Lipzen A."/>
            <person name="Kuo A."/>
            <person name="Riley R."/>
            <person name="Mondo S."/>
            <person name="LaButti K."/>
            <person name="Haridas S."/>
            <person name="Pangalinan J."/>
            <person name="Salamov A.A."/>
            <person name="Simmons B.A."/>
            <person name="Magnuson J.K."/>
            <person name="Chen J."/>
            <person name="Drula E."/>
            <person name="Henrissat B."/>
            <person name="Wiebenga A."/>
            <person name="Lubbers R.J."/>
            <person name="Gomes A.C."/>
            <person name="Makela M.R."/>
            <person name="Stajich J."/>
            <person name="Grigoriev I.V."/>
            <person name="Mortensen U.H."/>
            <person name="De vries R.P."/>
            <person name="Baker S.E."/>
            <person name="Andersen M.R."/>
        </authorList>
    </citation>
    <scope>NUCLEOTIDE SEQUENCE [LARGE SCALE GENOMIC DNA]</scope>
    <source>
        <strain evidence="1 2">CBS 600.67</strain>
    </source>
</reference>
<accession>A0ABR4HJF1</accession>
<feature type="non-terminal residue" evidence="1">
    <location>
        <position position="205"/>
    </location>
</feature>
<evidence type="ECO:0000313" key="1">
    <source>
        <dbReference type="EMBL" id="KAL2815616.1"/>
    </source>
</evidence>
<gene>
    <name evidence="1" type="ORF">BDW59DRAFT_166763</name>
</gene>
<dbReference type="EMBL" id="JBFXLS010000111">
    <property type="protein sequence ID" value="KAL2815616.1"/>
    <property type="molecule type" value="Genomic_DNA"/>
</dbReference>
<dbReference type="Proteomes" id="UP001610335">
    <property type="component" value="Unassembled WGS sequence"/>
</dbReference>